<sequence length="255" mass="27990">MPEFLGVGVYFSDCSPVMANLRDVSTEVALEVIKYLDIYDLLSVALVSRRMRDVAQVEIFKNLKLAYLKGGADVDCNGQRLIKVLQDNLALRSHVRSLYLRFSSHNRGASLTTVLPLVNLRHIILCDRFSSVSPLVDYGSSLPILTQLLSYPSIQTITIHNHDESSTLSTTFTLDHSLDHSFPALHTLDTPPPNVTSALIAALARTCSGKISTTNVLVTSPWNAVAHLDDVNMLLAVGENTIETLNIIFPPSSCE</sequence>
<dbReference type="SUPFAM" id="SSF81383">
    <property type="entry name" value="F-box domain"/>
    <property type="match status" value="1"/>
</dbReference>
<dbReference type="InterPro" id="IPR001810">
    <property type="entry name" value="F-box_dom"/>
</dbReference>
<dbReference type="CDD" id="cd09917">
    <property type="entry name" value="F-box_SF"/>
    <property type="match status" value="1"/>
</dbReference>
<gene>
    <name evidence="2" type="ORF">H0H81_003876</name>
</gene>
<evidence type="ECO:0000259" key="1">
    <source>
        <dbReference type="PROSITE" id="PS50181"/>
    </source>
</evidence>
<reference evidence="2" key="1">
    <citation type="submission" date="2021-02" db="EMBL/GenBank/DDBJ databases">
        <authorList>
            <person name="Nieuwenhuis M."/>
            <person name="Van De Peppel L.J.J."/>
        </authorList>
    </citation>
    <scope>NUCLEOTIDE SEQUENCE</scope>
    <source>
        <strain evidence="2">D49</strain>
    </source>
</reference>
<name>A0A9P7KGD8_9AGAR</name>
<dbReference type="PROSITE" id="PS50181">
    <property type="entry name" value="FBOX"/>
    <property type="match status" value="1"/>
</dbReference>
<dbReference type="SMART" id="SM00256">
    <property type="entry name" value="FBOX"/>
    <property type="match status" value="1"/>
</dbReference>
<proteinExistence type="predicted"/>
<evidence type="ECO:0000313" key="3">
    <source>
        <dbReference type="Proteomes" id="UP000717328"/>
    </source>
</evidence>
<protein>
    <recommendedName>
        <fullName evidence="1">F-box domain-containing protein</fullName>
    </recommendedName>
</protein>
<dbReference type="EMBL" id="JABCKI010001009">
    <property type="protein sequence ID" value="KAG5649438.1"/>
    <property type="molecule type" value="Genomic_DNA"/>
</dbReference>
<comment type="caution">
    <text evidence="2">The sequence shown here is derived from an EMBL/GenBank/DDBJ whole genome shotgun (WGS) entry which is preliminary data.</text>
</comment>
<dbReference type="Proteomes" id="UP000717328">
    <property type="component" value="Unassembled WGS sequence"/>
</dbReference>
<organism evidence="2 3">
    <name type="scientific">Sphagnurus paluster</name>
    <dbReference type="NCBI Taxonomy" id="117069"/>
    <lineage>
        <taxon>Eukaryota</taxon>
        <taxon>Fungi</taxon>
        <taxon>Dikarya</taxon>
        <taxon>Basidiomycota</taxon>
        <taxon>Agaricomycotina</taxon>
        <taxon>Agaricomycetes</taxon>
        <taxon>Agaricomycetidae</taxon>
        <taxon>Agaricales</taxon>
        <taxon>Tricholomatineae</taxon>
        <taxon>Lyophyllaceae</taxon>
        <taxon>Sphagnurus</taxon>
    </lineage>
</organism>
<dbReference type="Pfam" id="PF12937">
    <property type="entry name" value="F-box-like"/>
    <property type="match status" value="1"/>
</dbReference>
<reference evidence="2" key="2">
    <citation type="submission" date="2021-10" db="EMBL/GenBank/DDBJ databases">
        <title>Phylogenomics reveals ancestral predisposition of the termite-cultivated fungus Termitomyces towards a domesticated lifestyle.</title>
        <authorList>
            <person name="Auxier B."/>
            <person name="Grum-Grzhimaylo A."/>
            <person name="Cardenas M.E."/>
            <person name="Lodge J.D."/>
            <person name="Laessoe T."/>
            <person name="Pedersen O."/>
            <person name="Smith M.E."/>
            <person name="Kuyper T.W."/>
            <person name="Franco-Molano E.A."/>
            <person name="Baroni T.J."/>
            <person name="Aanen D.K."/>
        </authorList>
    </citation>
    <scope>NUCLEOTIDE SEQUENCE</scope>
    <source>
        <strain evidence="2">D49</strain>
    </source>
</reference>
<keyword evidence="3" id="KW-1185">Reference proteome</keyword>
<feature type="domain" description="F-box" evidence="1">
    <location>
        <begin position="18"/>
        <end position="63"/>
    </location>
</feature>
<evidence type="ECO:0000313" key="2">
    <source>
        <dbReference type="EMBL" id="KAG5649438.1"/>
    </source>
</evidence>
<dbReference type="InterPro" id="IPR036047">
    <property type="entry name" value="F-box-like_dom_sf"/>
</dbReference>
<accession>A0A9P7KGD8</accession>
<dbReference type="AlphaFoldDB" id="A0A9P7KGD8"/>